<dbReference type="AlphaFoldDB" id="A0A8S2VRL4"/>
<dbReference type="EMBL" id="CAJOBA010071952">
    <property type="protein sequence ID" value="CAF4396791.1"/>
    <property type="molecule type" value="Genomic_DNA"/>
</dbReference>
<dbReference type="GO" id="GO:0005509">
    <property type="term" value="F:calcium ion binding"/>
    <property type="evidence" value="ECO:0007669"/>
    <property type="project" value="InterPro"/>
</dbReference>
<feature type="domain" description="EF-hand" evidence="5">
    <location>
        <begin position="59"/>
        <end position="94"/>
    </location>
</feature>
<keyword evidence="1 4" id="KW-0732">Signal</keyword>
<dbReference type="EMBL" id="CAJNOK010048494">
    <property type="protein sequence ID" value="CAF1592195.1"/>
    <property type="molecule type" value="Genomic_DNA"/>
</dbReference>
<gene>
    <name evidence="6" type="ORF">OVA965_LOCUS41619</name>
    <name evidence="7" type="ORF">TMI583_LOCUS43310</name>
</gene>
<dbReference type="PROSITE" id="PS00018">
    <property type="entry name" value="EF_HAND_1"/>
    <property type="match status" value="2"/>
</dbReference>
<name>A0A8S2VRL4_9BILA</name>
<reference evidence="7" key="1">
    <citation type="submission" date="2021-02" db="EMBL/GenBank/DDBJ databases">
        <authorList>
            <person name="Nowell W R."/>
        </authorList>
    </citation>
    <scope>NUCLEOTIDE SEQUENCE</scope>
</reference>
<keyword evidence="2" id="KW-0677">Repeat</keyword>
<dbReference type="InterPro" id="IPR018247">
    <property type="entry name" value="EF_Hand_1_Ca_BS"/>
</dbReference>
<comment type="caution">
    <text evidence="7">The sequence shown here is derived from an EMBL/GenBank/DDBJ whole genome shotgun (WGS) entry which is preliminary data.</text>
</comment>
<evidence type="ECO:0000313" key="6">
    <source>
        <dbReference type="EMBL" id="CAF1592195.1"/>
    </source>
</evidence>
<evidence type="ECO:0000256" key="4">
    <source>
        <dbReference type="SAM" id="SignalP"/>
    </source>
</evidence>
<dbReference type="PANTHER" id="PTHR23104">
    <property type="entry name" value="MULTIPLE COAGULATION FACTOR DEFICIENCY PROTEIN 2 NEURAL STEM CELL DERIVED NEURONAL SURVIVAL PROTEIN"/>
    <property type="match status" value="1"/>
</dbReference>
<proteinExistence type="predicted"/>
<dbReference type="InterPro" id="IPR002048">
    <property type="entry name" value="EF_hand_dom"/>
</dbReference>
<evidence type="ECO:0000313" key="8">
    <source>
        <dbReference type="Proteomes" id="UP000682733"/>
    </source>
</evidence>
<evidence type="ECO:0000256" key="1">
    <source>
        <dbReference type="ARBA" id="ARBA00022729"/>
    </source>
</evidence>
<dbReference type="InterPro" id="IPR052110">
    <property type="entry name" value="MCFD2-like"/>
</dbReference>
<dbReference type="InterPro" id="IPR011992">
    <property type="entry name" value="EF-hand-dom_pair"/>
</dbReference>
<keyword evidence="3" id="KW-0106">Calcium</keyword>
<dbReference type="Pfam" id="PF13499">
    <property type="entry name" value="EF-hand_7"/>
    <property type="match status" value="1"/>
</dbReference>
<evidence type="ECO:0000259" key="5">
    <source>
        <dbReference type="PROSITE" id="PS50222"/>
    </source>
</evidence>
<evidence type="ECO:0000256" key="3">
    <source>
        <dbReference type="ARBA" id="ARBA00022837"/>
    </source>
</evidence>
<dbReference type="Proteomes" id="UP000677228">
    <property type="component" value="Unassembled WGS sequence"/>
</dbReference>
<feature type="chain" id="PRO_5035707747" description="EF-hand domain-containing protein" evidence="4">
    <location>
        <begin position="19"/>
        <end position="150"/>
    </location>
</feature>
<dbReference type="PROSITE" id="PS50222">
    <property type="entry name" value="EF_HAND_2"/>
    <property type="match status" value="1"/>
</dbReference>
<sequence>MLILWLTVSMVLTYNVCSHTSNLQESQANSPQEIFQDQNAEHLGEHLKDFGGKNVTDMSSDEQSFYYFKLHDVNNDNVLDGLELLWLLRDFTKPHANDTDAENNANSHEMNSRTIEELTRLTDKTLSLLDFNGDGAVSYSEVRQQTKETT</sequence>
<evidence type="ECO:0000256" key="2">
    <source>
        <dbReference type="ARBA" id="ARBA00022737"/>
    </source>
</evidence>
<evidence type="ECO:0000313" key="7">
    <source>
        <dbReference type="EMBL" id="CAF4396791.1"/>
    </source>
</evidence>
<dbReference type="PANTHER" id="PTHR23104:SF1">
    <property type="entry name" value="EF-HAND DOMAIN-CONTAINING PROTEIN"/>
    <property type="match status" value="1"/>
</dbReference>
<feature type="signal peptide" evidence="4">
    <location>
        <begin position="1"/>
        <end position="18"/>
    </location>
</feature>
<dbReference type="Gene3D" id="1.10.238.10">
    <property type="entry name" value="EF-hand"/>
    <property type="match status" value="1"/>
</dbReference>
<dbReference type="Proteomes" id="UP000682733">
    <property type="component" value="Unassembled WGS sequence"/>
</dbReference>
<organism evidence="7 8">
    <name type="scientific">Didymodactylos carnosus</name>
    <dbReference type="NCBI Taxonomy" id="1234261"/>
    <lineage>
        <taxon>Eukaryota</taxon>
        <taxon>Metazoa</taxon>
        <taxon>Spiralia</taxon>
        <taxon>Gnathifera</taxon>
        <taxon>Rotifera</taxon>
        <taxon>Eurotatoria</taxon>
        <taxon>Bdelloidea</taxon>
        <taxon>Philodinida</taxon>
        <taxon>Philodinidae</taxon>
        <taxon>Didymodactylos</taxon>
    </lineage>
</organism>
<accession>A0A8S2VRL4</accession>
<protein>
    <recommendedName>
        <fullName evidence="5">EF-hand domain-containing protein</fullName>
    </recommendedName>
</protein>
<dbReference type="SUPFAM" id="SSF47473">
    <property type="entry name" value="EF-hand"/>
    <property type="match status" value="1"/>
</dbReference>